<proteinExistence type="predicted"/>
<protein>
    <submittedName>
        <fullName evidence="2">Uncharacterized protein</fullName>
    </submittedName>
</protein>
<reference evidence="2 3" key="1">
    <citation type="submission" date="2024-09" db="EMBL/GenBank/DDBJ databases">
        <title>Chromosome-scale assembly of Riccia fluitans.</title>
        <authorList>
            <person name="Paukszto L."/>
            <person name="Sawicki J."/>
            <person name="Karawczyk K."/>
            <person name="Piernik-Szablinska J."/>
            <person name="Szczecinska M."/>
            <person name="Mazdziarz M."/>
        </authorList>
    </citation>
    <scope>NUCLEOTIDE SEQUENCE [LARGE SCALE GENOMIC DNA]</scope>
    <source>
        <strain evidence="2">Rf_01</strain>
        <tissue evidence="2">Aerial parts of the thallus</tissue>
    </source>
</reference>
<name>A0ABD1YJN1_9MARC</name>
<evidence type="ECO:0000256" key="1">
    <source>
        <dbReference type="SAM" id="Phobius"/>
    </source>
</evidence>
<dbReference type="PROSITE" id="PS51257">
    <property type="entry name" value="PROKAR_LIPOPROTEIN"/>
    <property type="match status" value="1"/>
</dbReference>
<keyword evidence="1" id="KW-0472">Membrane</keyword>
<keyword evidence="1" id="KW-1133">Transmembrane helix</keyword>
<keyword evidence="1" id="KW-0812">Transmembrane</keyword>
<dbReference type="Proteomes" id="UP001605036">
    <property type="component" value="Unassembled WGS sequence"/>
</dbReference>
<gene>
    <name evidence="2" type="ORF">R1flu_015541</name>
</gene>
<feature type="transmembrane region" description="Helical" evidence="1">
    <location>
        <begin position="12"/>
        <end position="35"/>
    </location>
</feature>
<sequence>MIVKADSHGLPGAGSVSLSACSIAGSIGVCFLVTLRSLRVTALTLLGKGSVDVLWLNCIRIGRVLPLSPCLHEGELTQRICSLH</sequence>
<dbReference type="AlphaFoldDB" id="A0ABD1YJN1"/>
<evidence type="ECO:0000313" key="3">
    <source>
        <dbReference type="Proteomes" id="UP001605036"/>
    </source>
</evidence>
<comment type="caution">
    <text evidence="2">The sequence shown here is derived from an EMBL/GenBank/DDBJ whole genome shotgun (WGS) entry which is preliminary data.</text>
</comment>
<accession>A0ABD1YJN1</accession>
<dbReference type="EMBL" id="JBHFFA010000004">
    <property type="protein sequence ID" value="KAL2630855.1"/>
    <property type="molecule type" value="Genomic_DNA"/>
</dbReference>
<organism evidence="2 3">
    <name type="scientific">Riccia fluitans</name>
    <dbReference type="NCBI Taxonomy" id="41844"/>
    <lineage>
        <taxon>Eukaryota</taxon>
        <taxon>Viridiplantae</taxon>
        <taxon>Streptophyta</taxon>
        <taxon>Embryophyta</taxon>
        <taxon>Marchantiophyta</taxon>
        <taxon>Marchantiopsida</taxon>
        <taxon>Marchantiidae</taxon>
        <taxon>Marchantiales</taxon>
        <taxon>Ricciaceae</taxon>
        <taxon>Riccia</taxon>
    </lineage>
</organism>
<evidence type="ECO:0000313" key="2">
    <source>
        <dbReference type="EMBL" id="KAL2630855.1"/>
    </source>
</evidence>
<keyword evidence="3" id="KW-1185">Reference proteome</keyword>